<feature type="region of interest" description="Disordered" evidence="1">
    <location>
        <begin position="657"/>
        <end position="692"/>
    </location>
</feature>
<evidence type="ECO:0000256" key="1">
    <source>
        <dbReference type="SAM" id="MobiDB-lite"/>
    </source>
</evidence>
<gene>
    <name evidence="2" type="ORF">HRR80_000705</name>
</gene>
<comment type="caution">
    <text evidence="2">The sequence shown here is derived from an EMBL/GenBank/DDBJ whole genome shotgun (WGS) entry which is preliminary data.</text>
</comment>
<protein>
    <submittedName>
        <fullName evidence="2">Uncharacterized protein</fullName>
    </submittedName>
</protein>
<accession>A0AAN6IZ24</accession>
<feature type="compositionally biased region" description="Polar residues" evidence="1">
    <location>
        <begin position="721"/>
        <end position="736"/>
    </location>
</feature>
<dbReference type="Proteomes" id="UP001161757">
    <property type="component" value="Unassembled WGS sequence"/>
</dbReference>
<dbReference type="EMBL" id="JAJGCB010000001">
    <property type="protein sequence ID" value="KAJ8995957.1"/>
    <property type="molecule type" value="Genomic_DNA"/>
</dbReference>
<evidence type="ECO:0000313" key="3">
    <source>
        <dbReference type="Proteomes" id="UP001161757"/>
    </source>
</evidence>
<organism evidence="2 3">
    <name type="scientific">Exophiala dermatitidis</name>
    <name type="common">Black yeast-like fungus</name>
    <name type="synonym">Wangiella dermatitidis</name>
    <dbReference type="NCBI Taxonomy" id="5970"/>
    <lineage>
        <taxon>Eukaryota</taxon>
        <taxon>Fungi</taxon>
        <taxon>Dikarya</taxon>
        <taxon>Ascomycota</taxon>
        <taxon>Pezizomycotina</taxon>
        <taxon>Eurotiomycetes</taxon>
        <taxon>Chaetothyriomycetidae</taxon>
        <taxon>Chaetothyriales</taxon>
        <taxon>Herpotrichiellaceae</taxon>
        <taxon>Exophiala</taxon>
    </lineage>
</organism>
<feature type="compositionally biased region" description="Pro residues" evidence="1">
    <location>
        <begin position="57"/>
        <end position="71"/>
    </location>
</feature>
<feature type="region of interest" description="Disordered" evidence="1">
    <location>
        <begin position="869"/>
        <end position="895"/>
    </location>
</feature>
<feature type="compositionally biased region" description="Low complexity" evidence="1">
    <location>
        <begin position="625"/>
        <end position="635"/>
    </location>
</feature>
<dbReference type="AlphaFoldDB" id="A0AAN6IZ24"/>
<feature type="compositionally biased region" description="Polar residues" evidence="1">
    <location>
        <begin position="1"/>
        <end position="26"/>
    </location>
</feature>
<feature type="region of interest" description="Disordered" evidence="1">
    <location>
        <begin position="613"/>
        <end position="635"/>
    </location>
</feature>
<name>A0AAN6IZ24_EXODE</name>
<feature type="region of interest" description="Disordered" evidence="1">
    <location>
        <begin position="1"/>
        <end position="76"/>
    </location>
</feature>
<feature type="region of interest" description="Disordered" evidence="1">
    <location>
        <begin position="716"/>
        <end position="736"/>
    </location>
</feature>
<feature type="compositionally biased region" description="Polar residues" evidence="1">
    <location>
        <begin position="661"/>
        <end position="691"/>
    </location>
</feature>
<evidence type="ECO:0000313" key="2">
    <source>
        <dbReference type="EMBL" id="KAJ8995957.1"/>
    </source>
</evidence>
<feature type="compositionally biased region" description="Low complexity" evidence="1">
    <location>
        <begin position="277"/>
        <end position="292"/>
    </location>
</feature>
<feature type="compositionally biased region" description="Low complexity" evidence="1">
    <location>
        <begin position="886"/>
        <end position="895"/>
    </location>
</feature>
<feature type="region of interest" description="Disordered" evidence="1">
    <location>
        <begin position="549"/>
        <end position="581"/>
    </location>
</feature>
<feature type="compositionally biased region" description="Low complexity" evidence="1">
    <location>
        <begin position="259"/>
        <end position="270"/>
    </location>
</feature>
<proteinExistence type="predicted"/>
<feature type="region of interest" description="Disordered" evidence="1">
    <location>
        <begin position="250"/>
        <end position="295"/>
    </location>
</feature>
<feature type="region of interest" description="Disordered" evidence="1">
    <location>
        <begin position="361"/>
        <end position="440"/>
    </location>
</feature>
<reference evidence="2" key="1">
    <citation type="submission" date="2023-01" db="EMBL/GenBank/DDBJ databases">
        <title>Exophiala dermititidis isolated from Cystic Fibrosis Patient.</title>
        <authorList>
            <person name="Kurbessoian T."/>
            <person name="Crocker A."/>
            <person name="Murante D."/>
            <person name="Hogan D.A."/>
            <person name="Stajich J.E."/>
        </authorList>
    </citation>
    <scope>NUCLEOTIDE SEQUENCE</scope>
    <source>
        <strain evidence="2">Ex8</strain>
    </source>
</reference>
<sequence length="895" mass="96179">MSIPLAQSQSQRASPVSIQPRPTIQNPPRFLFGLKETPQEEWRTGRKKRRQAKLPATPIPIVPKAVTPPPSPKERARRAAAARAARLRFLEKRVAIPPLPRHPQPSEALIEVAEKVLARQIGSQPPPRPRTKEQRFLEKQACRTVGVPSALPSALKTSSLRRAADRRGQTRRVTFKDDPQIAWERHRRAFSTLLHSPPDTCIWSTVFPETGYYVVVVPPPAAAPASENSLRPILPRGALPRPVVTFVPSAHPPALPDNTVSSEETAVSSSPIEQRQSEAASSVPSPSDPESSTNVCHSCSIAVSGQLFCSAPGWPAVCQNCVLTEYQSLSPTGEYDFPQLDPPTPFSFIEELHRQLDLEDSARDRQATESSPASPSEPEQRSTTATPIPSGYPSPAGNEVESTHRCASPSSPEPSPGSSYTAPGQAPDTEVPGTTSDCQGFATSSLQQQAYPFVGPSLGQETSLTGYSSVIDPRLTGEALSTWSWPQEAWSQPAILRWPAEGHSENFQLHQLPDTWQSQASIFPPQAEPCLFTNSWPGEALQHHQYASFAAQKAPESATREAPSSDNDPEGQPSPAQDLSVVSPASTVNVVPLSDLDFAAHLKLFRAPVPPSEISEVHSSDQESSEASPTPTASPVSIVEPLSILDFAAHLRLFRAPVPPSENSEGHSSPGQDSSDASPHSTASPGSTASPLSIVEPLSDLDFAAHLRLFQAPLPPPAVSQGHTPGPGSSVTTPASTIVPLSDLDFAAHLRLYQAAARASGDTPGPDSSVTSPASTIVPLSDLDFAAHLRLYQAAARASVSEQTCYYPPNNENQAVNFTHNSSVRHQQVDTVTTAVQHQYLYTSSESIASQASQPASHWLFAPPAAVEASSLEDNSTRKPPRRSPRIAASRRIER</sequence>